<keyword evidence="3" id="KW-0378">Hydrolase</keyword>
<dbReference type="InterPro" id="IPR055438">
    <property type="entry name" value="AstE_AspA_cat"/>
</dbReference>
<evidence type="ECO:0000259" key="5">
    <source>
        <dbReference type="Pfam" id="PF24827"/>
    </source>
</evidence>
<evidence type="ECO:0000313" key="7">
    <source>
        <dbReference type="EMBL" id="TMJ12664.1"/>
    </source>
</evidence>
<dbReference type="PANTHER" id="PTHR37326:SF1">
    <property type="entry name" value="BLL3975 PROTEIN"/>
    <property type="match status" value="1"/>
</dbReference>
<dbReference type="EMBL" id="VBAI01000017">
    <property type="protein sequence ID" value="TMJ12664.1"/>
    <property type="molecule type" value="Genomic_DNA"/>
</dbReference>
<dbReference type="EMBL" id="VBAJ01000148">
    <property type="protein sequence ID" value="TMJ07821.1"/>
    <property type="molecule type" value="Genomic_DNA"/>
</dbReference>
<dbReference type="CDD" id="cd06254">
    <property type="entry name" value="M14_ASTE_ASPA-like"/>
    <property type="match status" value="1"/>
</dbReference>
<sequence length="320" mass="33826">MSRTQFGGLAPDPGQRAVGWVGVPGVEPPWEMPAFVIRGRQPGPTLAVTAGIHAAEYPGIASATRLARDVDPAALRGTLIVVSPVNSPGFYERSMYTNPVDGKNINRTFPGDLAGSAAQRVTHFLTTELITGADAYVDLHGGDLIEALVPFAIYQQTGRADVDGRAQELADAYGLEYVLAAPADALRGTSYSAAARLGVPSIIAEVGQQGIYDQDSVERHLAGLRNVLVHLRMLEGRPSPVTRPQRLSRFAWMYADATATYHPVVAAGQVVTEGQSIGALRDIFGETVQELRAPAGGLVLFLVTALAVKKGDPLIGIGVP</sequence>
<evidence type="ECO:0000256" key="1">
    <source>
        <dbReference type="ARBA" id="ARBA00001947"/>
    </source>
</evidence>
<dbReference type="Proteomes" id="UP000315217">
    <property type="component" value="Unassembled WGS sequence"/>
</dbReference>
<reference evidence="8 9" key="1">
    <citation type="journal article" date="2019" name="Nat. Microbiol.">
        <title>Mediterranean grassland soil C-N compound turnover is dependent on rainfall and depth, and is mediated by genomically divergent microorganisms.</title>
        <authorList>
            <person name="Diamond S."/>
            <person name="Andeer P.F."/>
            <person name="Li Z."/>
            <person name="Crits-Christoph A."/>
            <person name="Burstein D."/>
            <person name="Anantharaman K."/>
            <person name="Lane K.R."/>
            <person name="Thomas B.C."/>
            <person name="Pan C."/>
            <person name="Northen T.R."/>
            <person name="Banfield J.F."/>
        </authorList>
    </citation>
    <scope>NUCLEOTIDE SEQUENCE [LARGE SCALE GENOMIC DNA]</scope>
    <source>
        <strain evidence="7">NP_1</strain>
        <strain evidence="6">NP_2</strain>
    </source>
</reference>
<dbReference type="Proteomes" id="UP000318661">
    <property type="component" value="Unassembled WGS sequence"/>
</dbReference>
<keyword evidence="4" id="KW-0862">Zinc</keyword>
<evidence type="ECO:0000256" key="3">
    <source>
        <dbReference type="ARBA" id="ARBA00022801"/>
    </source>
</evidence>
<evidence type="ECO:0000256" key="2">
    <source>
        <dbReference type="ARBA" id="ARBA00022723"/>
    </source>
</evidence>
<dbReference type="SUPFAM" id="SSF53187">
    <property type="entry name" value="Zn-dependent exopeptidases"/>
    <property type="match status" value="1"/>
</dbReference>
<dbReference type="GO" id="GO:0046872">
    <property type="term" value="F:metal ion binding"/>
    <property type="evidence" value="ECO:0007669"/>
    <property type="project" value="UniProtKB-KW"/>
</dbReference>
<dbReference type="GO" id="GO:0016788">
    <property type="term" value="F:hydrolase activity, acting on ester bonds"/>
    <property type="evidence" value="ECO:0007669"/>
    <property type="project" value="InterPro"/>
</dbReference>
<name>A0A537LXD1_9BACT</name>
<evidence type="ECO:0000313" key="6">
    <source>
        <dbReference type="EMBL" id="TMJ07821.1"/>
    </source>
</evidence>
<feature type="domain" description="Succinylglutamate desuccinylase/Aspartoacylase catalytic" evidence="5">
    <location>
        <begin position="42"/>
        <end position="231"/>
    </location>
</feature>
<dbReference type="PIRSF" id="PIRSF039012">
    <property type="entry name" value="ASP"/>
    <property type="match status" value="1"/>
</dbReference>
<comment type="cofactor">
    <cofactor evidence="1">
        <name>Zn(2+)</name>
        <dbReference type="ChEBI" id="CHEBI:29105"/>
    </cofactor>
</comment>
<dbReference type="GO" id="GO:0016811">
    <property type="term" value="F:hydrolase activity, acting on carbon-nitrogen (but not peptide) bonds, in linear amides"/>
    <property type="evidence" value="ECO:0007669"/>
    <property type="project" value="InterPro"/>
</dbReference>
<accession>A0A537LXD1</accession>
<proteinExistence type="predicted"/>
<protein>
    <submittedName>
        <fullName evidence="7">Succinylglutamate desuccinylase</fullName>
    </submittedName>
</protein>
<keyword evidence="2" id="KW-0479">Metal-binding</keyword>
<gene>
    <name evidence="7" type="ORF">E6G98_02445</name>
    <name evidence="6" type="ORF">E6G99_05635</name>
</gene>
<dbReference type="Gene3D" id="3.40.630.10">
    <property type="entry name" value="Zn peptidases"/>
    <property type="match status" value="1"/>
</dbReference>
<evidence type="ECO:0000256" key="4">
    <source>
        <dbReference type="ARBA" id="ARBA00022833"/>
    </source>
</evidence>
<evidence type="ECO:0000313" key="8">
    <source>
        <dbReference type="Proteomes" id="UP000315217"/>
    </source>
</evidence>
<dbReference type="InterPro" id="IPR053138">
    <property type="entry name" value="N-alpha-Ac-DABA_deacetylase"/>
</dbReference>
<dbReference type="AlphaFoldDB" id="A0A537LXD1"/>
<dbReference type="InterPro" id="IPR043795">
    <property type="entry name" value="N-alpha-Ac-DABA-like"/>
</dbReference>
<dbReference type="PANTHER" id="PTHR37326">
    <property type="entry name" value="BLL3975 PROTEIN"/>
    <property type="match status" value="1"/>
</dbReference>
<dbReference type="Pfam" id="PF24827">
    <property type="entry name" value="AstE_AspA_cat"/>
    <property type="match status" value="1"/>
</dbReference>
<evidence type="ECO:0000313" key="9">
    <source>
        <dbReference type="Proteomes" id="UP000318661"/>
    </source>
</evidence>
<comment type="caution">
    <text evidence="7">The sequence shown here is derived from an EMBL/GenBank/DDBJ whole genome shotgun (WGS) entry which is preliminary data.</text>
</comment>
<organism evidence="7 8">
    <name type="scientific">Candidatus Segetimicrobium genomatis</name>
    <dbReference type="NCBI Taxonomy" id="2569760"/>
    <lineage>
        <taxon>Bacteria</taxon>
        <taxon>Bacillati</taxon>
        <taxon>Candidatus Sysuimicrobiota</taxon>
        <taxon>Candidatus Sysuimicrobiia</taxon>
        <taxon>Candidatus Sysuimicrobiales</taxon>
        <taxon>Candidatus Segetimicrobiaceae</taxon>
        <taxon>Candidatus Segetimicrobium</taxon>
    </lineage>
</organism>